<gene>
    <name evidence="1" type="ORF">GSTENG00005261001</name>
</gene>
<protein>
    <submittedName>
        <fullName evidence="1">(spotted green pufferfish) hypothetical protein</fullName>
    </submittedName>
</protein>
<sequence length="73" mass="8178">VVGRQALLDLSGALRKQLWGQVLPFQLSQRTDDGQSERSRCVLHLEQEQQRLLALDQIPNSLLCVCVCVCVCV</sequence>
<reference evidence="1" key="2">
    <citation type="submission" date="2004-02" db="EMBL/GenBank/DDBJ databases">
        <authorList>
            <consortium name="Genoscope"/>
            <consortium name="Whitehead Institute Centre for Genome Research"/>
        </authorList>
    </citation>
    <scope>NUCLEOTIDE SEQUENCE</scope>
</reference>
<reference evidence="1" key="1">
    <citation type="journal article" date="2004" name="Nature">
        <title>Genome duplication in the teleost fish Tetraodon nigroviridis reveals the early vertebrate proto-karyotype.</title>
        <authorList>
            <person name="Jaillon O."/>
            <person name="Aury J.-M."/>
            <person name="Brunet F."/>
            <person name="Petit J.-L."/>
            <person name="Stange-Thomann N."/>
            <person name="Mauceli E."/>
            <person name="Bouneau L."/>
            <person name="Fischer C."/>
            <person name="Ozouf-Costaz C."/>
            <person name="Bernot A."/>
            <person name="Nicaud S."/>
            <person name="Jaffe D."/>
            <person name="Fisher S."/>
            <person name="Lutfalla G."/>
            <person name="Dossat C."/>
            <person name="Segurens B."/>
            <person name="Dasilva C."/>
            <person name="Salanoubat M."/>
            <person name="Levy M."/>
            <person name="Boudet N."/>
            <person name="Castellano S."/>
            <person name="Anthouard V."/>
            <person name="Jubin C."/>
            <person name="Castelli V."/>
            <person name="Katinka M."/>
            <person name="Vacherie B."/>
            <person name="Biemont C."/>
            <person name="Skalli Z."/>
            <person name="Cattolico L."/>
            <person name="Poulain J."/>
            <person name="De Berardinis V."/>
            <person name="Cruaud C."/>
            <person name="Duprat S."/>
            <person name="Brottier P."/>
            <person name="Coutanceau J.-P."/>
            <person name="Gouzy J."/>
            <person name="Parra G."/>
            <person name="Lardier G."/>
            <person name="Chapple C."/>
            <person name="McKernan K.J."/>
            <person name="McEwan P."/>
            <person name="Bosak S."/>
            <person name="Kellis M."/>
            <person name="Volff J.-N."/>
            <person name="Guigo R."/>
            <person name="Zody M.C."/>
            <person name="Mesirov J."/>
            <person name="Lindblad-Toh K."/>
            <person name="Birren B."/>
            <person name="Nusbaum C."/>
            <person name="Kahn D."/>
            <person name="Robinson-Rechavi M."/>
            <person name="Laudet V."/>
            <person name="Schachter V."/>
            <person name="Quetier F."/>
            <person name="Saurin W."/>
            <person name="Scarpelli C."/>
            <person name="Wincker P."/>
            <person name="Lander E.S."/>
            <person name="Weissenbach J."/>
            <person name="Roest Crollius H."/>
        </authorList>
    </citation>
    <scope>NUCLEOTIDE SEQUENCE [LARGE SCALE GENOMIC DNA]</scope>
</reference>
<accession>Q4T8F2</accession>
<feature type="non-terminal residue" evidence="1">
    <location>
        <position position="1"/>
    </location>
</feature>
<organism evidence="1">
    <name type="scientific">Tetraodon nigroviridis</name>
    <name type="common">Spotted green pufferfish</name>
    <name type="synonym">Chelonodon nigroviridis</name>
    <dbReference type="NCBI Taxonomy" id="99883"/>
    <lineage>
        <taxon>Eukaryota</taxon>
        <taxon>Metazoa</taxon>
        <taxon>Chordata</taxon>
        <taxon>Craniata</taxon>
        <taxon>Vertebrata</taxon>
        <taxon>Euteleostomi</taxon>
        <taxon>Actinopterygii</taxon>
        <taxon>Neopterygii</taxon>
        <taxon>Teleostei</taxon>
        <taxon>Neoteleostei</taxon>
        <taxon>Acanthomorphata</taxon>
        <taxon>Eupercaria</taxon>
        <taxon>Tetraodontiformes</taxon>
        <taxon>Tetradontoidea</taxon>
        <taxon>Tetraodontidae</taxon>
        <taxon>Tetraodon</taxon>
    </lineage>
</organism>
<comment type="caution">
    <text evidence="1">The sequence shown here is derived from an EMBL/GenBank/DDBJ whole genome shotgun (WGS) entry which is preliminary data.</text>
</comment>
<dbReference type="KEGG" id="tng:GSTEN00005261G001"/>
<dbReference type="AlphaFoldDB" id="Q4T8F2"/>
<name>Q4T8F2_TETNG</name>
<evidence type="ECO:0000313" key="1">
    <source>
        <dbReference type="EMBL" id="CAF90830.1"/>
    </source>
</evidence>
<dbReference type="EMBL" id="CAAE01007815">
    <property type="protein sequence ID" value="CAF90830.1"/>
    <property type="molecule type" value="Genomic_DNA"/>
</dbReference>
<proteinExistence type="predicted"/>